<dbReference type="PRINTS" id="PR01856">
    <property type="entry name" value="BASIGIN"/>
</dbReference>
<dbReference type="GeneID" id="117365511"/>
<keyword evidence="17" id="KW-1185">Reference proteome</keyword>
<evidence type="ECO:0000256" key="9">
    <source>
        <dbReference type="ARBA" id="ARBA00023170"/>
    </source>
</evidence>
<evidence type="ECO:0000256" key="4">
    <source>
        <dbReference type="ARBA" id="ARBA00022729"/>
    </source>
</evidence>
<dbReference type="GO" id="GO:0016323">
    <property type="term" value="C:basolateral plasma membrane"/>
    <property type="evidence" value="ECO:0007669"/>
    <property type="project" value="UniProtKB-SubCell"/>
</dbReference>
<accession>A0A6P8S2G0</accession>
<dbReference type="SMART" id="SM00408">
    <property type="entry name" value="IGc2"/>
    <property type="match status" value="2"/>
</dbReference>
<feature type="domain" description="Ig-like" evidence="16">
    <location>
        <begin position="226"/>
        <end position="325"/>
    </location>
</feature>
<sequence length="389" mass="43113">MPPAELIAGANPFVGFAITGLVPSAGFLKSPLLEVKLTEDSVQLHCEALGQPIPEIQWWFEADKLKENFSQLWEGMRKDRVKINAFYTCNATSTVLISNLTISDSGTYECRISNDPDRNHLSKKPKIKWIHSQANVIVLEHSLVITNSSEATSGSDLLSCNLTDPPSPVHGHKWMKGNKDLFVDSNPGTVMTYNISQVNSESSGVYYCIFLTDPEVNGTIYVSVPPHVVAYKETEAGNEGDVGVLTCKCNSYPPVEQWSWYKQSSDGTRTQIVDGVDKNYVIKSIGNKTELRINKLDMEKDQGEYVCNGTNLLGSSGATVKLKVRSRLAALWPFLGIVVEVVILVTIIFIYEKRRKPDEVPDEDEGGSAPLNSNTSMNHKENIRQRNSN</sequence>
<keyword evidence="4" id="KW-0732">Signal</keyword>
<keyword evidence="5" id="KW-0256">Endoplasmic reticulum</keyword>
<keyword evidence="2" id="KW-1003">Cell membrane</keyword>
<dbReference type="RefSeq" id="XP_033811882.1">
    <property type="nucleotide sequence ID" value="XM_033955991.1"/>
</dbReference>
<dbReference type="InterPro" id="IPR003598">
    <property type="entry name" value="Ig_sub2"/>
</dbReference>
<keyword evidence="7 15" id="KW-0472">Membrane</keyword>
<evidence type="ECO:0000256" key="12">
    <source>
        <dbReference type="ARBA" id="ARBA00023768"/>
    </source>
</evidence>
<dbReference type="GO" id="GO:0098632">
    <property type="term" value="F:cell-cell adhesion mediator activity"/>
    <property type="evidence" value="ECO:0007669"/>
    <property type="project" value="TreeGrafter"/>
</dbReference>
<evidence type="ECO:0000256" key="11">
    <source>
        <dbReference type="ARBA" id="ARBA00023319"/>
    </source>
</evidence>
<evidence type="ECO:0000313" key="18">
    <source>
        <dbReference type="RefSeq" id="XP_033811882.1"/>
    </source>
</evidence>
<dbReference type="FunCoup" id="A0A6P8S2G0">
    <property type="interactions" value="1295"/>
</dbReference>
<dbReference type="PANTHER" id="PTHR10075">
    <property type="entry name" value="BASIGIN RELATED"/>
    <property type="match status" value="1"/>
</dbReference>
<dbReference type="GO" id="GO:0005789">
    <property type="term" value="C:endoplasmic reticulum membrane"/>
    <property type="evidence" value="ECO:0007669"/>
    <property type="project" value="UniProtKB-SubCell"/>
</dbReference>
<evidence type="ECO:0000256" key="13">
    <source>
        <dbReference type="ARBA" id="ARBA00023876"/>
    </source>
</evidence>
<evidence type="ECO:0000256" key="10">
    <source>
        <dbReference type="ARBA" id="ARBA00023180"/>
    </source>
</evidence>
<dbReference type="Gene3D" id="2.60.40.10">
    <property type="entry name" value="Immunoglobulins"/>
    <property type="match status" value="3"/>
</dbReference>
<keyword evidence="6 15" id="KW-1133">Transmembrane helix</keyword>
<evidence type="ECO:0000256" key="3">
    <source>
        <dbReference type="ARBA" id="ARBA00022692"/>
    </source>
</evidence>
<dbReference type="InterPro" id="IPR036179">
    <property type="entry name" value="Ig-like_dom_sf"/>
</dbReference>
<dbReference type="Proteomes" id="UP000515159">
    <property type="component" value="Chromosome 8"/>
</dbReference>
<protein>
    <recommendedName>
        <fullName evidence="13">Basigin</fullName>
    </recommendedName>
</protein>
<dbReference type="InterPro" id="IPR003599">
    <property type="entry name" value="Ig_sub"/>
</dbReference>
<evidence type="ECO:0000259" key="16">
    <source>
        <dbReference type="PROSITE" id="PS50835"/>
    </source>
</evidence>
<evidence type="ECO:0000313" key="17">
    <source>
        <dbReference type="Proteomes" id="UP000515159"/>
    </source>
</evidence>
<dbReference type="InterPro" id="IPR013783">
    <property type="entry name" value="Ig-like_fold"/>
</dbReference>
<feature type="domain" description="Ig-like" evidence="16">
    <location>
        <begin position="23"/>
        <end position="122"/>
    </location>
</feature>
<keyword evidence="11" id="KW-0393">Immunoglobulin domain</keyword>
<keyword evidence="3 15" id="KW-0812">Transmembrane</keyword>
<dbReference type="SUPFAM" id="SSF48726">
    <property type="entry name" value="Immunoglobulin"/>
    <property type="match status" value="3"/>
</dbReference>
<evidence type="ECO:0000256" key="2">
    <source>
        <dbReference type="ARBA" id="ARBA00022475"/>
    </source>
</evidence>
<keyword evidence="8" id="KW-1015">Disulfide bond</keyword>
<dbReference type="GO" id="GO:0007156">
    <property type="term" value="P:homophilic cell adhesion via plasma membrane adhesion molecules"/>
    <property type="evidence" value="ECO:0007669"/>
    <property type="project" value="TreeGrafter"/>
</dbReference>
<dbReference type="FunFam" id="2.60.40.10:FF:000387">
    <property type="entry name" value="Neuroplastin b"/>
    <property type="match status" value="1"/>
</dbReference>
<dbReference type="KEGG" id="gsh:117365511"/>
<dbReference type="GO" id="GO:0007411">
    <property type="term" value="P:axon guidance"/>
    <property type="evidence" value="ECO:0007669"/>
    <property type="project" value="TreeGrafter"/>
</dbReference>
<feature type="compositionally biased region" description="Basic and acidic residues" evidence="14">
    <location>
        <begin position="378"/>
        <end position="389"/>
    </location>
</feature>
<dbReference type="SMART" id="SM00409">
    <property type="entry name" value="IG"/>
    <property type="match status" value="3"/>
</dbReference>
<name>A0A6P8S2G0_GEOSA</name>
<gene>
    <name evidence="18" type="primary">BSG</name>
</gene>
<dbReference type="InParanoid" id="A0A6P8S2G0"/>
<evidence type="ECO:0000256" key="1">
    <source>
        <dbReference type="ARBA" id="ARBA00004115"/>
    </source>
</evidence>
<dbReference type="Pfam" id="PF13927">
    <property type="entry name" value="Ig_3"/>
    <property type="match status" value="2"/>
</dbReference>
<keyword evidence="9" id="KW-0675">Receptor</keyword>
<evidence type="ECO:0000256" key="8">
    <source>
        <dbReference type="ARBA" id="ARBA00023157"/>
    </source>
</evidence>
<evidence type="ECO:0000256" key="5">
    <source>
        <dbReference type="ARBA" id="ARBA00022824"/>
    </source>
</evidence>
<dbReference type="GO" id="GO:0030424">
    <property type="term" value="C:axon"/>
    <property type="evidence" value="ECO:0007669"/>
    <property type="project" value="TreeGrafter"/>
</dbReference>
<proteinExistence type="predicted"/>
<evidence type="ECO:0000256" key="6">
    <source>
        <dbReference type="ARBA" id="ARBA00022989"/>
    </source>
</evidence>
<dbReference type="PROSITE" id="PS50835">
    <property type="entry name" value="IG_LIKE"/>
    <property type="match status" value="3"/>
</dbReference>
<evidence type="ECO:0000256" key="15">
    <source>
        <dbReference type="SAM" id="Phobius"/>
    </source>
</evidence>
<reference evidence="18" key="1">
    <citation type="submission" date="2025-08" db="UniProtKB">
        <authorList>
            <consortium name="RefSeq"/>
        </authorList>
    </citation>
    <scope>IDENTIFICATION</scope>
</reference>
<keyword evidence="10" id="KW-0325">Glycoprotein</keyword>
<dbReference type="FunFam" id="2.60.40.10:FF:000291">
    <property type="entry name" value="Neuroplastin b"/>
    <property type="match status" value="1"/>
</dbReference>
<evidence type="ECO:0000256" key="7">
    <source>
        <dbReference type="ARBA" id="ARBA00023136"/>
    </source>
</evidence>
<organism evidence="17 18">
    <name type="scientific">Geotrypetes seraphini</name>
    <name type="common">Gaboon caecilian</name>
    <name type="synonym">Caecilia seraphini</name>
    <dbReference type="NCBI Taxonomy" id="260995"/>
    <lineage>
        <taxon>Eukaryota</taxon>
        <taxon>Metazoa</taxon>
        <taxon>Chordata</taxon>
        <taxon>Craniata</taxon>
        <taxon>Vertebrata</taxon>
        <taxon>Euteleostomi</taxon>
        <taxon>Amphibia</taxon>
        <taxon>Gymnophiona</taxon>
        <taxon>Geotrypetes</taxon>
    </lineage>
</organism>
<evidence type="ECO:0000256" key="14">
    <source>
        <dbReference type="SAM" id="MobiDB-lite"/>
    </source>
</evidence>
<dbReference type="AlphaFoldDB" id="A0A6P8S2G0"/>
<dbReference type="PANTHER" id="PTHR10075:SF107">
    <property type="entry name" value="BASIGIN"/>
    <property type="match status" value="1"/>
</dbReference>
<comment type="subcellular location">
    <subcellularLocation>
        <location evidence="12">Basolateral cell membrane</location>
        <topology evidence="12">Single-pass type I membrane protein</topology>
    </subcellularLocation>
    <subcellularLocation>
        <location evidence="1">Endoplasmic reticulum membrane</location>
        <topology evidence="1">Single-pass type I membrane protein</topology>
    </subcellularLocation>
</comment>
<dbReference type="CTD" id="682"/>
<dbReference type="OrthoDB" id="5970915at2759"/>
<feature type="domain" description="Ig-like" evidence="16">
    <location>
        <begin position="125"/>
        <end position="208"/>
    </location>
</feature>
<feature type="transmembrane region" description="Helical" evidence="15">
    <location>
        <begin position="330"/>
        <end position="351"/>
    </location>
</feature>
<dbReference type="InterPro" id="IPR007110">
    <property type="entry name" value="Ig-like_dom"/>
</dbReference>
<feature type="region of interest" description="Disordered" evidence="14">
    <location>
        <begin position="358"/>
        <end position="389"/>
    </location>
</feature>
<dbReference type="GO" id="GO:0070593">
    <property type="term" value="P:dendrite self-avoidance"/>
    <property type="evidence" value="ECO:0007669"/>
    <property type="project" value="TreeGrafter"/>
</dbReference>